<keyword evidence="2" id="KW-1185">Reference proteome</keyword>
<dbReference type="SUPFAM" id="SSF53474">
    <property type="entry name" value="alpha/beta-Hydrolases"/>
    <property type="match status" value="1"/>
</dbReference>
<evidence type="ECO:0000313" key="1">
    <source>
        <dbReference type="EMBL" id="CAE7484248.1"/>
    </source>
</evidence>
<dbReference type="Gene3D" id="3.40.50.1820">
    <property type="entry name" value="alpha/beta hydrolase"/>
    <property type="match status" value="1"/>
</dbReference>
<gene>
    <name evidence="1" type="ORF">SNAT2548_LOCUS27178</name>
</gene>
<proteinExistence type="predicted"/>
<comment type="caution">
    <text evidence="1">The sequence shown here is derived from an EMBL/GenBank/DDBJ whole genome shotgun (WGS) entry which is preliminary data.</text>
</comment>
<evidence type="ECO:0000313" key="2">
    <source>
        <dbReference type="Proteomes" id="UP000604046"/>
    </source>
</evidence>
<protein>
    <recommendedName>
        <fullName evidence="3">Fungal lipase-like domain-containing protein</fullName>
    </recommendedName>
</protein>
<sequence length="200" mass="22086">MYLRQPRKHHPEMAEKLPDWRLIDRHVFEWTSGAYDDDPILLAQNSQNLDCALVFTGTNTFGELGSSVKQHLTGYCGFDKVHAGYRDEIWQLSDHSIWKKITDKLAKCNRVICVGHSLGGAMCDVFSGCINSGHTSDPDYQKLVWYQGTPELMPEIGSAEEEAALGAGPAGGLGTIHALYTYGTPAVADPPLQAMRRSMC</sequence>
<organism evidence="1 2">
    <name type="scientific">Symbiodinium natans</name>
    <dbReference type="NCBI Taxonomy" id="878477"/>
    <lineage>
        <taxon>Eukaryota</taxon>
        <taxon>Sar</taxon>
        <taxon>Alveolata</taxon>
        <taxon>Dinophyceae</taxon>
        <taxon>Suessiales</taxon>
        <taxon>Symbiodiniaceae</taxon>
        <taxon>Symbiodinium</taxon>
    </lineage>
</organism>
<dbReference type="AlphaFoldDB" id="A0A812SMT9"/>
<name>A0A812SMT9_9DINO</name>
<accession>A0A812SMT9</accession>
<dbReference type="OrthoDB" id="417165at2759"/>
<evidence type="ECO:0008006" key="3">
    <source>
        <dbReference type="Google" id="ProtNLM"/>
    </source>
</evidence>
<dbReference type="EMBL" id="CAJNDS010002457">
    <property type="protein sequence ID" value="CAE7484248.1"/>
    <property type="molecule type" value="Genomic_DNA"/>
</dbReference>
<dbReference type="Proteomes" id="UP000604046">
    <property type="component" value="Unassembled WGS sequence"/>
</dbReference>
<reference evidence="1" key="1">
    <citation type="submission" date="2021-02" db="EMBL/GenBank/DDBJ databases">
        <authorList>
            <person name="Dougan E. K."/>
            <person name="Rhodes N."/>
            <person name="Thang M."/>
            <person name="Chan C."/>
        </authorList>
    </citation>
    <scope>NUCLEOTIDE SEQUENCE</scope>
</reference>
<dbReference type="InterPro" id="IPR029058">
    <property type="entry name" value="AB_hydrolase_fold"/>
</dbReference>